<evidence type="ECO:0000256" key="1">
    <source>
        <dbReference type="ARBA" id="ARBA00004202"/>
    </source>
</evidence>
<dbReference type="Gene3D" id="3.40.50.300">
    <property type="entry name" value="P-loop containing nucleotide triphosphate hydrolases"/>
    <property type="match status" value="1"/>
</dbReference>
<accession>A0A5A8F8E9</accession>
<organism evidence="9 10">
    <name type="scientific">Deferribacter autotrophicus</name>
    <dbReference type="NCBI Taxonomy" id="500465"/>
    <lineage>
        <taxon>Bacteria</taxon>
        <taxon>Pseudomonadati</taxon>
        <taxon>Deferribacterota</taxon>
        <taxon>Deferribacteres</taxon>
        <taxon>Deferribacterales</taxon>
        <taxon>Deferribacteraceae</taxon>
        <taxon>Deferribacter</taxon>
    </lineage>
</organism>
<keyword evidence="7" id="KW-0472">Membrane</keyword>
<dbReference type="InterPro" id="IPR003593">
    <property type="entry name" value="AAA+_ATPase"/>
</dbReference>
<keyword evidence="3" id="KW-1003">Cell membrane</keyword>
<comment type="caution">
    <text evidence="9">The sequence shown here is derived from an EMBL/GenBank/DDBJ whole genome shotgun (WGS) entry which is preliminary data.</text>
</comment>
<dbReference type="Pfam" id="PF00005">
    <property type="entry name" value="ABC_tran"/>
    <property type="match status" value="1"/>
</dbReference>
<dbReference type="GO" id="GO:0042626">
    <property type="term" value="F:ATPase-coupled transmembrane transporter activity"/>
    <property type="evidence" value="ECO:0007669"/>
    <property type="project" value="TreeGrafter"/>
</dbReference>
<evidence type="ECO:0000313" key="9">
    <source>
        <dbReference type="EMBL" id="KAA0258443.1"/>
    </source>
</evidence>
<evidence type="ECO:0000256" key="7">
    <source>
        <dbReference type="ARBA" id="ARBA00023136"/>
    </source>
</evidence>
<dbReference type="GO" id="GO:0043190">
    <property type="term" value="C:ATP-binding cassette (ABC) transporter complex"/>
    <property type="evidence" value="ECO:0007669"/>
    <property type="project" value="TreeGrafter"/>
</dbReference>
<dbReference type="AlphaFoldDB" id="A0A5A8F8E9"/>
<dbReference type="InterPro" id="IPR027417">
    <property type="entry name" value="P-loop_NTPase"/>
</dbReference>
<keyword evidence="5 9" id="KW-0067">ATP-binding</keyword>
<dbReference type="PROSITE" id="PS50893">
    <property type="entry name" value="ABC_TRANSPORTER_2"/>
    <property type="match status" value="1"/>
</dbReference>
<evidence type="ECO:0000256" key="6">
    <source>
        <dbReference type="ARBA" id="ARBA00022967"/>
    </source>
</evidence>
<reference evidence="9 10" key="1">
    <citation type="submission" date="2019-06" db="EMBL/GenBank/DDBJ databases">
        <title>Genomic insights into carbon and energy metabolism of Deferribacter autotrophicus revealed new metabolic traits in the phylum Deferribacteres.</title>
        <authorList>
            <person name="Slobodkin A.I."/>
            <person name="Slobodkina G.B."/>
            <person name="Allioux M."/>
            <person name="Alain K."/>
            <person name="Jebbar M."/>
            <person name="Shadrin V."/>
            <person name="Kublanov I.V."/>
            <person name="Toshchakov S.V."/>
            <person name="Bonch-Osmolovskaya E.A."/>
        </authorList>
    </citation>
    <scope>NUCLEOTIDE SEQUENCE [LARGE SCALE GENOMIC DNA]</scope>
    <source>
        <strain evidence="9 10">SL50</strain>
    </source>
</reference>
<evidence type="ECO:0000259" key="8">
    <source>
        <dbReference type="PROSITE" id="PS50893"/>
    </source>
</evidence>
<dbReference type="GO" id="GO:0016887">
    <property type="term" value="F:ATP hydrolysis activity"/>
    <property type="evidence" value="ECO:0007669"/>
    <property type="project" value="InterPro"/>
</dbReference>
<comment type="subcellular location">
    <subcellularLocation>
        <location evidence="1">Cell membrane</location>
        <topology evidence="1">Peripheral membrane protein</topology>
    </subcellularLocation>
</comment>
<proteinExistence type="predicted"/>
<keyword evidence="6" id="KW-1278">Translocase</keyword>
<gene>
    <name evidence="9" type="ORF">FHQ18_04600</name>
</gene>
<dbReference type="PANTHER" id="PTHR43553">
    <property type="entry name" value="HEAVY METAL TRANSPORTER"/>
    <property type="match status" value="1"/>
</dbReference>
<dbReference type="InterPro" id="IPR050095">
    <property type="entry name" value="ECF_ABC_transporter_ATP-bd"/>
</dbReference>
<evidence type="ECO:0000256" key="2">
    <source>
        <dbReference type="ARBA" id="ARBA00022448"/>
    </source>
</evidence>
<evidence type="ECO:0000256" key="5">
    <source>
        <dbReference type="ARBA" id="ARBA00022840"/>
    </source>
</evidence>
<keyword evidence="4" id="KW-0547">Nucleotide-binding</keyword>
<evidence type="ECO:0000256" key="3">
    <source>
        <dbReference type="ARBA" id="ARBA00022475"/>
    </source>
</evidence>
<protein>
    <submittedName>
        <fullName evidence="9">Energy-coupling factor ABC transporter ATP-binding protein</fullName>
    </submittedName>
</protein>
<dbReference type="PANTHER" id="PTHR43553:SF27">
    <property type="entry name" value="ENERGY-COUPLING FACTOR TRANSPORTER ATP-BINDING PROTEIN ECFA2"/>
    <property type="match status" value="1"/>
</dbReference>
<dbReference type="InterPro" id="IPR003439">
    <property type="entry name" value="ABC_transporter-like_ATP-bd"/>
</dbReference>
<dbReference type="RefSeq" id="WP_149265999.1">
    <property type="nucleotide sequence ID" value="NZ_VFJB01000004.1"/>
</dbReference>
<evidence type="ECO:0000313" key="10">
    <source>
        <dbReference type="Proteomes" id="UP000322876"/>
    </source>
</evidence>
<dbReference type="Proteomes" id="UP000322876">
    <property type="component" value="Unassembled WGS sequence"/>
</dbReference>
<evidence type="ECO:0000256" key="4">
    <source>
        <dbReference type="ARBA" id="ARBA00022741"/>
    </source>
</evidence>
<dbReference type="SMART" id="SM00382">
    <property type="entry name" value="AAA"/>
    <property type="match status" value="1"/>
</dbReference>
<keyword evidence="10" id="KW-1185">Reference proteome</keyword>
<dbReference type="SUPFAM" id="SSF52540">
    <property type="entry name" value="P-loop containing nucleoside triphosphate hydrolases"/>
    <property type="match status" value="1"/>
</dbReference>
<dbReference type="EMBL" id="VFJB01000004">
    <property type="protein sequence ID" value="KAA0258443.1"/>
    <property type="molecule type" value="Genomic_DNA"/>
</dbReference>
<name>A0A5A8F8E9_9BACT</name>
<sequence length="198" mass="22616">MKYMLEINNLIKKINGKKILDIDNIFIEKNKIIAVYGLNGSGKTTFFNIVAGVDENFIGSYNLHCEKLGYIVQFVENIVCKRNIFSEINSIVKNISITEEILQKLGIYERKDDSPFNLSDGEKRVMFIKSVLAVSECILADEPFANLDKKSKEMIKKSFKESKENGKTIIYSANRIHDTKIADIVLELKNGKLKKRDN</sequence>
<dbReference type="GO" id="GO:0005524">
    <property type="term" value="F:ATP binding"/>
    <property type="evidence" value="ECO:0007669"/>
    <property type="project" value="UniProtKB-KW"/>
</dbReference>
<feature type="domain" description="ABC transporter" evidence="8">
    <location>
        <begin position="5"/>
        <end position="198"/>
    </location>
</feature>
<dbReference type="OrthoDB" id="9797982at2"/>
<keyword evidence="2" id="KW-0813">Transport</keyword>